<accession>A0A1F4S1Y2</accession>
<dbReference type="AlphaFoldDB" id="A0A1F4S1Y2"/>
<dbReference type="EMBL" id="MEUA01000037">
    <property type="protein sequence ID" value="OGC14438.1"/>
    <property type="molecule type" value="Genomic_DNA"/>
</dbReference>
<protein>
    <submittedName>
        <fullName evidence="2">Uncharacterized protein</fullName>
    </submittedName>
</protein>
<name>A0A1F4S1Y2_UNCSA</name>
<sequence length="420" mass="48886">MAEQINPNAPLNPIQEAIAISSQAIFTAADKEMIRNRVGDRLGDYNTIRNFIDLAREMMDKTTTIDKPEIEVQEGLPQNDLRTRVKLERRLIKTSPSFNPHERVSISKEETKPEDKFGKENEASLEEYAVLYGHKLLGLPINYETLIVLEKNIDPKLITDIQLKTEKAIYDLLSQLVMEFFNAKINDPKLASFVVLQSQRPQRLLDYYSGKITVNLSDLIEMIKELEIPWERLRVLFSKETIILTDEAIRIKHIEIKIKSEIQSLEDQLRNNTIQTLITENLIEKYSLSIENNFIKRKLLTLKETEKRMEEVIHEAKRLAWLKSVVILKELHLNRILSSTKKDFERLTRKINNHTLRTRELGLHISPDGAKWIEAKLEDMASQAAAYKIELLKSMQTLSYEEEREKDIKWLSEIIVKLKG</sequence>
<reference evidence="2 3" key="1">
    <citation type="journal article" date="2016" name="Nat. Commun.">
        <title>Thousands of microbial genomes shed light on interconnected biogeochemical processes in an aquifer system.</title>
        <authorList>
            <person name="Anantharaman K."/>
            <person name="Brown C.T."/>
            <person name="Hug L.A."/>
            <person name="Sharon I."/>
            <person name="Castelle C.J."/>
            <person name="Probst A.J."/>
            <person name="Thomas B.C."/>
            <person name="Singh A."/>
            <person name="Wilkins M.J."/>
            <person name="Karaoz U."/>
            <person name="Brodie E.L."/>
            <person name="Williams K.H."/>
            <person name="Hubbard S.S."/>
            <person name="Banfield J.F."/>
        </authorList>
    </citation>
    <scope>NUCLEOTIDE SEQUENCE [LARGE SCALE GENOMIC DNA]</scope>
</reference>
<feature type="region of interest" description="Disordered" evidence="1">
    <location>
        <begin position="98"/>
        <end position="119"/>
    </location>
</feature>
<gene>
    <name evidence="2" type="ORF">A2290_08435</name>
</gene>
<organism evidence="2 3">
    <name type="scientific">candidate division WOR-1 bacterium RIFOXYB2_FULL_36_35</name>
    <dbReference type="NCBI Taxonomy" id="1802578"/>
    <lineage>
        <taxon>Bacteria</taxon>
        <taxon>Bacillati</taxon>
        <taxon>Saganbacteria</taxon>
    </lineage>
</organism>
<comment type="caution">
    <text evidence="2">The sequence shown here is derived from an EMBL/GenBank/DDBJ whole genome shotgun (WGS) entry which is preliminary data.</text>
</comment>
<feature type="compositionally biased region" description="Basic and acidic residues" evidence="1">
    <location>
        <begin position="100"/>
        <end position="119"/>
    </location>
</feature>
<evidence type="ECO:0000313" key="2">
    <source>
        <dbReference type="EMBL" id="OGC14438.1"/>
    </source>
</evidence>
<evidence type="ECO:0000256" key="1">
    <source>
        <dbReference type="SAM" id="MobiDB-lite"/>
    </source>
</evidence>
<proteinExistence type="predicted"/>
<dbReference type="Proteomes" id="UP000177905">
    <property type="component" value="Unassembled WGS sequence"/>
</dbReference>
<evidence type="ECO:0000313" key="3">
    <source>
        <dbReference type="Proteomes" id="UP000177905"/>
    </source>
</evidence>